<dbReference type="Proteomes" id="UP000249590">
    <property type="component" value="Unassembled WGS sequence"/>
</dbReference>
<comment type="caution">
    <text evidence="1">The sequence shown here is derived from an EMBL/GenBank/DDBJ whole genome shotgun (WGS) entry which is preliminary data.</text>
</comment>
<evidence type="ECO:0000313" key="1">
    <source>
        <dbReference type="EMBL" id="RAH96987.1"/>
    </source>
</evidence>
<name>A0A8B2NKZ0_9HYPH</name>
<accession>A0A8B2NKZ0</accession>
<evidence type="ECO:0000313" key="2">
    <source>
        <dbReference type="Proteomes" id="UP000249590"/>
    </source>
</evidence>
<organism evidence="1 2">
    <name type="scientific">Acuticoccus sediminis</name>
    <dbReference type="NCBI Taxonomy" id="2184697"/>
    <lineage>
        <taxon>Bacteria</taxon>
        <taxon>Pseudomonadati</taxon>
        <taxon>Pseudomonadota</taxon>
        <taxon>Alphaproteobacteria</taxon>
        <taxon>Hyphomicrobiales</taxon>
        <taxon>Amorphaceae</taxon>
        <taxon>Acuticoccus</taxon>
    </lineage>
</organism>
<dbReference type="EMBL" id="QHHQ01000010">
    <property type="protein sequence ID" value="RAH96987.1"/>
    <property type="molecule type" value="Genomic_DNA"/>
</dbReference>
<dbReference type="RefSeq" id="WP_111352095.1">
    <property type="nucleotide sequence ID" value="NZ_QHHQ01000010.1"/>
</dbReference>
<keyword evidence="2" id="KW-1185">Reference proteome</keyword>
<dbReference type="AlphaFoldDB" id="A0A8B2NKZ0"/>
<gene>
    <name evidence="1" type="ORF">DLJ53_30390</name>
</gene>
<proteinExistence type="predicted"/>
<dbReference type="OrthoDB" id="9801651at2"/>
<protein>
    <recommendedName>
        <fullName evidence="3">PAS domain-containing protein</fullName>
    </recommendedName>
</protein>
<evidence type="ECO:0008006" key="3">
    <source>
        <dbReference type="Google" id="ProtNLM"/>
    </source>
</evidence>
<reference evidence="1 2" key="1">
    <citation type="submission" date="2018-05" db="EMBL/GenBank/DDBJ databases">
        <title>Acuticoccus sediminis sp. nov., isolated from deep-sea sediment of Indian Ocean.</title>
        <authorList>
            <person name="Liu X."/>
            <person name="Lai Q."/>
            <person name="Du Y."/>
            <person name="Sun F."/>
            <person name="Zhang X."/>
            <person name="Wang S."/>
            <person name="Shao Z."/>
        </authorList>
    </citation>
    <scope>NUCLEOTIDE SEQUENCE [LARGE SCALE GENOMIC DNA]</scope>
    <source>
        <strain evidence="1 2">PTG4-2</strain>
    </source>
</reference>
<sequence length="494" mass="52436">MEADAPIDIGRLSRPEADAFRYIAKALGAQFAGDLPDDLDPDPLSRFAGEVFTTRWDKPKGSMHDVAPVDEKACALLERLPIACVVIVNDDIAFINRAAVMLFGYSSANILEAAGGTGALFASGRREQPGIMTMRTAEGQTFGARVTMATIEWGGEKAMLLTALPSEAPSGDAREGKAEEPSIDPLLAVMDANPDPIAIVSRGGHVELYNRAFEALRPGRKPVRLEELLDAGDLRHVFDVMNLSFLLAEGPARSPKPVTAGQDQYALSVGALREQQLACLVFHKVPPAQAAADEADAPEPEPETLAIEPPAAVEARVVALDQTGARSDDVEVVEVPRVIEAEPVIEAVAVETPVGETAEDEEAAALPGTPLMRAVRDVRRLVHDAAVLLVSDRDELAEEPASRAGDEEVDLLRLVLLTIATRGEPRAVLTVRRDGASIVVDVPGAPERALERVSGSDRIATLAGVAHRTVTVDLAGSVTIAPAEDVADTDVEEN</sequence>